<name>A0ABQ9JVB9_9CUCU</name>
<gene>
    <name evidence="7" type="ORF">NQ317_006695</name>
</gene>
<keyword evidence="3 5" id="KW-1133">Transmembrane helix</keyword>
<feature type="transmembrane region" description="Helical" evidence="5">
    <location>
        <begin position="284"/>
        <end position="308"/>
    </location>
</feature>
<feature type="transmembrane region" description="Helical" evidence="5">
    <location>
        <begin position="223"/>
        <end position="240"/>
    </location>
</feature>
<evidence type="ECO:0000259" key="6">
    <source>
        <dbReference type="Pfam" id="PF18701"/>
    </source>
</evidence>
<evidence type="ECO:0000313" key="8">
    <source>
        <dbReference type="Proteomes" id="UP001162164"/>
    </source>
</evidence>
<dbReference type="InterPro" id="IPR040676">
    <property type="entry name" value="DUF5641"/>
</dbReference>
<sequence length="363" mass="40679">MVYKKKTGRKISIGEIVFTGNDNDKRLSLPLRRVVQLISGQDGKVRLLRLRTLNGSLLRPVQRLFPLECDDNFFGEIPTQNMVDEDDPVTESTNKLNMAEISLFHSVRGSGDEDDDGKVTENLEDLDIELDVEIPLAELLMCTGFLTMYFVEECVHFYLHRRQKARDLTLVRRSLSIRRGELEIKSKSGDEVPELTVKPSHTHNNHADHSHVVIDYSGHPSVVIIRGFLVVLALSVHELFEGLSVGLETSASNVWYMFGAVAAHKLVIAFCIGVELVTSGLKTIFVIIFIFTFAVVSPLGIGVGMIVTNTEETSANFVSVILQGMATGTLMYVVFFEILQGDRKSGLKQFFVCSDWFLNHVWN</sequence>
<dbReference type="InterPro" id="IPR003689">
    <property type="entry name" value="ZIP"/>
</dbReference>
<evidence type="ECO:0000256" key="5">
    <source>
        <dbReference type="SAM" id="Phobius"/>
    </source>
</evidence>
<evidence type="ECO:0000313" key="7">
    <source>
        <dbReference type="EMBL" id="KAJ8981534.1"/>
    </source>
</evidence>
<dbReference type="EMBL" id="JAPWTJ010000178">
    <property type="protein sequence ID" value="KAJ8981534.1"/>
    <property type="molecule type" value="Genomic_DNA"/>
</dbReference>
<evidence type="ECO:0000256" key="2">
    <source>
        <dbReference type="ARBA" id="ARBA00022692"/>
    </source>
</evidence>
<comment type="subcellular location">
    <subcellularLocation>
        <location evidence="1">Membrane</location>
        <topology evidence="1">Multi-pass membrane protein</topology>
    </subcellularLocation>
</comment>
<evidence type="ECO:0000256" key="3">
    <source>
        <dbReference type="ARBA" id="ARBA00022989"/>
    </source>
</evidence>
<dbReference type="Pfam" id="PF02535">
    <property type="entry name" value="Zip"/>
    <property type="match status" value="1"/>
</dbReference>
<feature type="transmembrane region" description="Helical" evidence="5">
    <location>
        <begin position="320"/>
        <end position="339"/>
    </location>
</feature>
<dbReference type="PANTHER" id="PTHR11040">
    <property type="entry name" value="ZINC/IRON TRANSPORTER"/>
    <property type="match status" value="1"/>
</dbReference>
<dbReference type="Proteomes" id="UP001162164">
    <property type="component" value="Unassembled WGS sequence"/>
</dbReference>
<reference evidence="7" key="1">
    <citation type="journal article" date="2023" name="Insect Mol. Biol.">
        <title>Genome sequencing provides insights into the evolution of gene families encoding plant cell wall-degrading enzymes in longhorned beetles.</title>
        <authorList>
            <person name="Shin N.R."/>
            <person name="Okamura Y."/>
            <person name="Kirsch R."/>
            <person name="Pauchet Y."/>
        </authorList>
    </citation>
    <scope>NUCLEOTIDE SEQUENCE</scope>
    <source>
        <strain evidence="7">MMC_N1</strain>
    </source>
</reference>
<keyword evidence="4 5" id="KW-0472">Membrane</keyword>
<dbReference type="PANTHER" id="PTHR11040:SF203">
    <property type="entry name" value="FI18611P1-RELATED"/>
    <property type="match status" value="1"/>
</dbReference>
<accession>A0ABQ9JVB9</accession>
<feature type="domain" description="DUF5641" evidence="6">
    <location>
        <begin position="6"/>
        <end position="67"/>
    </location>
</feature>
<proteinExistence type="predicted"/>
<comment type="caution">
    <text evidence="7">The sequence shown here is derived from an EMBL/GenBank/DDBJ whole genome shotgun (WGS) entry which is preliminary data.</text>
</comment>
<evidence type="ECO:0000256" key="1">
    <source>
        <dbReference type="ARBA" id="ARBA00004141"/>
    </source>
</evidence>
<evidence type="ECO:0000256" key="4">
    <source>
        <dbReference type="ARBA" id="ARBA00023136"/>
    </source>
</evidence>
<keyword evidence="8" id="KW-1185">Reference proteome</keyword>
<feature type="transmembrane region" description="Helical" evidence="5">
    <location>
        <begin position="255"/>
        <end position="277"/>
    </location>
</feature>
<keyword evidence="2 5" id="KW-0812">Transmembrane</keyword>
<organism evidence="7 8">
    <name type="scientific">Molorchus minor</name>
    <dbReference type="NCBI Taxonomy" id="1323400"/>
    <lineage>
        <taxon>Eukaryota</taxon>
        <taxon>Metazoa</taxon>
        <taxon>Ecdysozoa</taxon>
        <taxon>Arthropoda</taxon>
        <taxon>Hexapoda</taxon>
        <taxon>Insecta</taxon>
        <taxon>Pterygota</taxon>
        <taxon>Neoptera</taxon>
        <taxon>Endopterygota</taxon>
        <taxon>Coleoptera</taxon>
        <taxon>Polyphaga</taxon>
        <taxon>Cucujiformia</taxon>
        <taxon>Chrysomeloidea</taxon>
        <taxon>Cerambycidae</taxon>
        <taxon>Lamiinae</taxon>
        <taxon>Monochamini</taxon>
        <taxon>Molorchus</taxon>
    </lineage>
</organism>
<dbReference type="Pfam" id="PF18701">
    <property type="entry name" value="DUF5641"/>
    <property type="match status" value="1"/>
</dbReference>
<protein>
    <recommendedName>
        <fullName evidence="6">DUF5641 domain-containing protein</fullName>
    </recommendedName>
</protein>